<protein>
    <submittedName>
        <fullName evidence="1">Uncharacterized protein</fullName>
    </submittedName>
</protein>
<proteinExistence type="predicted"/>
<comment type="caution">
    <text evidence="1">The sequence shown here is derived from an EMBL/GenBank/DDBJ whole genome shotgun (WGS) entry which is preliminary data.</text>
</comment>
<name>A0ACC2LSB7_PERAE</name>
<reference evidence="1 2" key="1">
    <citation type="journal article" date="2022" name="Hortic Res">
        <title>A haplotype resolved chromosomal level avocado genome allows analysis of novel avocado genes.</title>
        <authorList>
            <person name="Nath O."/>
            <person name="Fletcher S.J."/>
            <person name="Hayward A."/>
            <person name="Shaw L.M."/>
            <person name="Masouleh A.K."/>
            <person name="Furtado A."/>
            <person name="Henry R.J."/>
            <person name="Mitter N."/>
        </authorList>
    </citation>
    <scope>NUCLEOTIDE SEQUENCE [LARGE SCALE GENOMIC DNA]</scope>
    <source>
        <strain evidence="2">cv. Hass</strain>
    </source>
</reference>
<evidence type="ECO:0000313" key="2">
    <source>
        <dbReference type="Proteomes" id="UP001234297"/>
    </source>
</evidence>
<sequence length="251" mass="28380">MTSFASSSSSTTLASSSSSATPNLVIFNITNLIPIKLDSTNFLLWKPLFRPILRSHHLEHFIDGSKRIPHCEIIIADGKTSPKYPFSAWFERDQTLLSWINDTLSKSTLPYIAGKENAKDAWGSLKHQYVSLSRSHVIELEKRLQHVKDYSTMQEYLHQLKTSIRTRSRHDPASLEELYTLLVCEELSLVDDINVETSTTFTGSKSTPTQGRSTAAPFQHQRRTPTSAFRSYRSSCNHRTSSSILQDKGNC</sequence>
<dbReference type="Proteomes" id="UP001234297">
    <property type="component" value="Chromosome 3"/>
</dbReference>
<accession>A0ACC2LSB7</accession>
<dbReference type="EMBL" id="CM056811">
    <property type="protein sequence ID" value="KAJ8636292.1"/>
    <property type="molecule type" value="Genomic_DNA"/>
</dbReference>
<keyword evidence="2" id="KW-1185">Reference proteome</keyword>
<organism evidence="1 2">
    <name type="scientific">Persea americana</name>
    <name type="common">Avocado</name>
    <dbReference type="NCBI Taxonomy" id="3435"/>
    <lineage>
        <taxon>Eukaryota</taxon>
        <taxon>Viridiplantae</taxon>
        <taxon>Streptophyta</taxon>
        <taxon>Embryophyta</taxon>
        <taxon>Tracheophyta</taxon>
        <taxon>Spermatophyta</taxon>
        <taxon>Magnoliopsida</taxon>
        <taxon>Magnoliidae</taxon>
        <taxon>Laurales</taxon>
        <taxon>Lauraceae</taxon>
        <taxon>Persea</taxon>
    </lineage>
</organism>
<gene>
    <name evidence="1" type="ORF">MRB53_010559</name>
</gene>
<evidence type="ECO:0000313" key="1">
    <source>
        <dbReference type="EMBL" id="KAJ8636292.1"/>
    </source>
</evidence>